<dbReference type="Gene3D" id="2.70.98.10">
    <property type="match status" value="1"/>
</dbReference>
<dbReference type="AlphaFoldDB" id="A0A9D1WT12"/>
<dbReference type="GO" id="GO:0016853">
    <property type="term" value="F:isomerase activity"/>
    <property type="evidence" value="ECO:0007669"/>
    <property type="project" value="InterPro"/>
</dbReference>
<dbReference type="InterPro" id="IPR011013">
    <property type="entry name" value="Gal_mutarotase_sf_dom"/>
</dbReference>
<gene>
    <name evidence="1" type="ORF">H9735_00430</name>
</gene>
<accession>A0A9D1WT12</accession>
<reference evidence="1" key="1">
    <citation type="journal article" date="2021" name="PeerJ">
        <title>Extensive microbial diversity within the chicken gut microbiome revealed by metagenomics and culture.</title>
        <authorList>
            <person name="Gilroy R."/>
            <person name="Ravi A."/>
            <person name="Getino M."/>
            <person name="Pursley I."/>
            <person name="Horton D.L."/>
            <person name="Alikhan N.F."/>
            <person name="Baker D."/>
            <person name="Gharbi K."/>
            <person name="Hall N."/>
            <person name="Watson M."/>
            <person name="Adriaenssens E.M."/>
            <person name="Foster-Nyarko E."/>
            <person name="Jarju S."/>
            <person name="Secka A."/>
            <person name="Antonio M."/>
            <person name="Oren A."/>
            <person name="Chaudhuri R.R."/>
            <person name="La Ragione R."/>
            <person name="Hildebrand F."/>
            <person name="Pallen M.J."/>
        </authorList>
    </citation>
    <scope>NUCLEOTIDE SEQUENCE</scope>
    <source>
        <strain evidence="1">CHK191-13928</strain>
    </source>
</reference>
<sequence>MIHGNSMDEGGHMTIQLKNDKISASFKTMGAELTSLKDSNAVEYLWQGNGDYWSGQAPVLFPIIGCLRGGTASVSGDKTCSFGRHGLARKKEFTLVSSTETKAVFSLKADDETKEQYPFDFELQMIYELQDQKLHITHRIINHDTSPMPFCVGGHPAFNCPISEGESFEDYVVEFEYPENANCARLNDEALIDNGNRVPILEDSAVLPVKHELFYHDALIFDQLKSRKVSLKHKDQEKGICVTFPDFDYLGVWSSANDGPFVALEPWSGTSTCTDEDDVFEHKRGIRTLDPGAEDSLSYSIEIL</sequence>
<dbReference type="Proteomes" id="UP000886721">
    <property type="component" value="Unassembled WGS sequence"/>
</dbReference>
<evidence type="ECO:0000313" key="1">
    <source>
        <dbReference type="EMBL" id="HIX66573.1"/>
    </source>
</evidence>
<name>A0A9D1WT12_9FIRM</name>
<dbReference type="InterPro" id="IPR008183">
    <property type="entry name" value="Aldose_1/G6P_1-epimerase"/>
</dbReference>
<dbReference type="CDD" id="cd09024">
    <property type="entry name" value="Aldose_epim_lacX"/>
    <property type="match status" value="1"/>
</dbReference>
<comment type="caution">
    <text evidence="1">The sequence shown here is derived from an EMBL/GenBank/DDBJ whole genome shotgun (WGS) entry which is preliminary data.</text>
</comment>
<protein>
    <submittedName>
        <fullName evidence="1">Aldose 1-epimerase family protein</fullName>
    </submittedName>
</protein>
<organism evidence="1 2">
    <name type="scientific">Candidatus Anaerostipes excrementavium</name>
    <dbReference type="NCBI Taxonomy" id="2838463"/>
    <lineage>
        <taxon>Bacteria</taxon>
        <taxon>Bacillati</taxon>
        <taxon>Bacillota</taxon>
        <taxon>Clostridia</taxon>
        <taxon>Lachnospirales</taxon>
        <taxon>Lachnospiraceae</taxon>
        <taxon>Anaerostipes</taxon>
    </lineage>
</organism>
<dbReference type="GO" id="GO:0005975">
    <property type="term" value="P:carbohydrate metabolic process"/>
    <property type="evidence" value="ECO:0007669"/>
    <property type="project" value="InterPro"/>
</dbReference>
<proteinExistence type="predicted"/>
<dbReference type="PANTHER" id="PTHR11122">
    <property type="entry name" value="APOSPORY-ASSOCIATED PROTEIN C-RELATED"/>
    <property type="match status" value="1"/>
</dbReference>
<dbReference type="EMBL" id="DXEM01000001">
    <property type="protein sequence ID" value="HIX66573.1"/>
    <property type="molecule type" value="Genomic_DNA"/>
</dbReference>
<dbReference type="InterPro" id="IPR014718">
    <property type="entry name" value="GH-type_carb-bd"/>
</dbReference>
<reference evidence="1" key="2">
    <citation type="submission" date="2021-04" db="EMBL/GenBank/DDBJ databases">
        <authorList>
            <person name="Gilroy R."/>
        </authorList>
    </citation>
    <scope>NUCLEOTIDE SEQUENCE</scope>
    <source>
        <strain evidence="1">CHK191-13928</strain>
    </source>
</reference>
<dbReference type="Pfam" id="PF01263">
    <property type="entry name" value="Aldose_epim"/>
    <property type="match status" value="1"/>
</dbReference>
<dbReference type="InterPro" id="IPR037481">
    <property type="entry name" value="LacX"/>
</dbReference>
<dbReference type="PANTHER" id="PTHR11122:SF13">
    <property type="entry name" value="GLUCOSE-6-PHOSPHATE 1-EPIMERASE"/>
    <property type="match status" value="1"/>
</dbReference>
<dbReference type="GO" id="GO:0030246">
    <property type="term" value="F:carbohydrate binding"/>
    <property type="evidence" value="ECO:0007669"/>
    <property type="project" value="InterPro"/>
</dbReference>
<dbReference type="SUPFAM" id="SSF74650">
    <property type="entry name" value="Galactose mutarotase-like"/>
    <property type="match status" value="1"/>
</dbReference>
<evidence type="ECO:0000313" key="2">
    <source>
        <dbReference type="Proteomes" id="UP000886721"/>
    </source>
</evidence>